<gene>
    <name evidence="1" type="ordered locus">Mchl_0520</name>
</gene>
<reference evidence="1 2" key="2">
    <citation type="journal article" date="2012" name="J. Bacteriol.">
        <title>Complete genome sequences of six strains of the genus Methylobacterium.</title>
        <authorList>
            <person name="Marx C.J."/>
            <person name="Bringel F."/>
            <person name="Chistoserdova L."/>
            <person name="Moulin L."/>
            <person name="Farhan Ul Haque M."/>
            <person name="Fleischman D.E."/>
            <person name="Gruffaz C."/>
            <person name="Jourand P."/>
            <person name="Knief C."/>
            <person name="Lee M.C."/>
            <person name="Muller E.E."/>
            <person name="Nadalig T."/>
            <person name="Peyraud R."/>
            <person name="Roselli S."/>
            <person name="Russ L."/>
            <person name="Goodwin L.A."/>
            <person name="Ivanova N."/>
            <person name="Kyrpides N."/>
            <person name="Lajus A."/>
            <person name="Land M.L."/>
            <person name="Medigue C."/>
            <person name="Mikhailova N."/>
            <person name="Nolan M."/>
            <person name="Woyke T."/>
            <person name="Stolyar S."/>
            <person name="Vorholt J.A."/>
            <person name="Vuilleumier S."/>
        </authorList>
    </citation>
    <scope>NUCLEOTIDE SEQUENCE [LARGE SCALE GENOMIC DNA]</scope>
    <source>
        <strain evidence="2">CM4 / NCIMB 13688</strain>
    </source>
</reference>
<proteinExistence type="predicted"/>
<dbReference type="RefSeq" id="WP_012605610.1">
    <property type="nucleotide sequence ID" value="NC_011757.1"/>
</dbReference>
<sequence length="99" mass="11149">MLSGARFWKLCVAEVHDLLLEASPLTVDDILHKLPPGWVEATRRYGKAGERRTIRPGKLREKLNGRIAKGRPLKELDDGRFAATDRWPGSKTLDEEEAA</sequence>
<dbReference type="HOGENOM" id="CLU_2317037_0_0_5"/>
<protein>
    <submittedName>
        <fullName evidence="1">Uncharacterized protein</fullName>
    </submittedName>
</protein>
<evidence type="ECO:0000313" key="2">
    <source>
        <dbReference type="Proteomes" id="UP000002385"/>
    </source>
</evidence>
<evidence type="ECO:0000313" key="1">
    <source>
        <dbReference type="EMBL" id="ACK81454.1"/>
    </source>
</evidence>
<reference evidence="2" key="1">
    <citation type="submission" date="2008-12" db="EMBL/GenBank/DDBJ databases">
        <title>Complete sequence of chromosome of Methylobacterium chloromethanicum CM4.</title>
        <authorList>
            <consortium name="US DOE Joint Genome Institute"/>
            <person name="Lucas S."/>
            <person name="Copeland A."/>
            <person name="Lapidus A."/>
            <person name="Glavina del Rio T."/>
            <person name="Dalin E."/>
            <person name="Tice H."/>
            <person name="Bruce D."/>
            <person name="Goodwin L."/>
            <person name="Pitluck S."/>
            <person name="Chertkov O."/>
            <person name="Brettin T."/>
            <person name="Detter J.C."/>
            <person name="Han C."/>
            <person name="Larimer F."/>
            <person name="Land M."/>
            <person name="Hauser L."/>
            <person name="Kyrpides N."/>
            <person name="Mikhailova N."/>
            <person name="Marx C."/>
            <person name="Richardson P."/>
        </authorList>
    </citation>
    <scope>NUCLEOTIDE SEQUENCE [LARGE SCALE GENOMIC DNA]</scope>
    <source>
        <strain evidence="2">CM4 / NCIMB 13688</strain>
    </source>
</reference>
<dbReference type="KEGG" id="mch:Mchl_0520"/>
<name>B7L1R0_METC4</name>
<dbReference type="Proteomes" id="UP000002385">
    <property type="component" value="Chromosome"/>
</dbReference>
<dbReference type="AlphaFoldDB" id="B7L1R0"/>
<accession>B7L1R0</accession>
<dbReference type="EMBL" id="CP001298">
    <property type="protein sequence ID" value="ACK81454.1"/>
    <property type="molecule type" value="Genomic_DNA"/>
</dbReference>
<organism evidence="1 2">
    <name type="scientific">Methylorubrum extorquens (strain CM4 / NCIMB 13688)</name>
    <name type="common">Methylobacterium extorquens</name>
    <dbReference type="NCBI Taxonomy" id="440085"/>
    <lineage>
        <taxon>Bacteria</taxon>
        <taxon>Pseudomonadati</taxon>
        <taxon>Pseudomonadota</taxon>
        <taxon>Alphaproteobacteria</taxon>
        <taxon>Hyphomicrobiales</taxon>
        <taxon>Methylobacteriaceae</taxon>
        <taxon>Methylorubrum</taxon>
    </lineage>
</organism>